<dbReference type="InterPro" id="IPR035706">
    <property type="entry name" value="AAA_9"/>
</dbReference>
<evidence type="ECO:0000313" key="3">
    <source>
        <dbReference type="Proteomes" id="UP000314986"/>
    </source>
</evidence>
<name>A0A4W3IZR5_CALMI</name>
<dbReference type="GeneTree" id="ENSGT00940000154959"/>
<reference evidence="2" key="5">
    <citation type="submission" date="2025-09" db="UniProtKB">
        <authorList>
            <consortium name="Ensembl"/>
        </authorList>
    </citation>
    <scope>IDENTIFICATION</scope>
</reference>
<reference evidence="2" key="4">
    <citation type="submission" date="2025-08" db="UniProtKB">
        <authorList>
            <consortium name="Ensembl"/>
        </authorList>
    </citation>
    <scope>IDENTIFICATION</scope>
</reference>
<feature type="domain" description="Dynein heavy chain ATP-binding dynein motor region" evidence="1">
    <location>
        <begin position="1"/>
        <end position="79"/>
    </location>
</feature>
<reference evidence="3" key="2">
    <citation type="journal article" date="2007" name="PLoS Biol.">
        <title>Survey sequencing and comparative analysis of the elephant shark (Callorhinchus milii) genome.</title>
        <authorList>
            <person name="Venkatesh B."/>
            <person name="Kirkness E.F."/>
            <person name="Loh Y.H."/>
            <person name="Halpern A.L."/>
            <person name="Lee A.P."/>
            <person name="Johnson J."/>
            <person name="Dandona N."/>
            <person name="Viswanathan L.D."/>
            <person name="Tay A."/>
            <person name="Venter J.C."/>
            <person name="Strausberg R.L."/>
            <person name="Brenner S."/>
        </authorList>
    </citation>
    <scope>NUCLEOTIDE SEQUENCE [LARGE SCALE GENOMIC DNA]</scope>
</reference>
<dbReference type="GO" id="GO:0007018">
    <property type="term" value="P:microtubule-based movement"/>
    <property type="evidence" value="ECO:0007669"/>
    <property type="project" value="InterPro"/>
</dbReference>
<dbReference type="AlphaFoldDB" id="A0A4W3IZR5"/>
<sequence>MITPIGLEDQLLSIVAAKEKPELEEKKKGLYLERAQNRKLLKETEDQILEVLSMSQGNILEDERAILILSSSKKLSREILEKQEITTRTEKQIDETRDGYRPVSGAVIHSSLPPAIAM</sequence>
<dbReference type="Gene3D" id="1.20.920.20">
    <property type="match status" value="1"/>
</dbReference>
<dbReference type="InParanoid" id="A0A4W3IZR5"/>
<protein>
    <recommendedName>
        <fullName evidence="1">Dynein heavy chain ATP-binding dynein motor region domain-containing protein</fullName>
    </recommendedName>
</protein>
<reference evidence="3" key="3">
    <citation type="journal article" date="2014" name="Nature">
        <title>Elephant shark genome provides unique insights into gnathostome evolution.</title>
        <authorList>
            <consortium name="International Elephant Shark Genome Sequencing Consortium"/>
            <person name="Venkatesh B."/>
            <person name="Lee A.P."/>
            <person name="Ravi V."/>
            <person name="Maurya A.K."/>
            <person name="Lian M.M."/>
            <person name="Swann J.B."/>
            <person name="Ohta Y."/>
            <person name="Flajnik M.F."/>
            <person name="Sutoh Y."/>
            <person name="Kasahara M."/>
            <person name="Hoon S."/>
            <person name="Gangu V."/>
            <person name="Roy S.W."/>
            <person name="Irimia M."/>
            <person name="Korzh V."/>
            <person name="Kondrychyn I."/>
            <person name="Lim Z.W."/>
            <person name="Tay B.H."/>
            <person name="Tohari S."/>
            <person name="Kong K.W."/>
            <person name="Ho S."/>
            <person name="Lorente-Galdos B."/>
            <person name="Quilez J."/>
            <person name="Marques-Bonet T."/>
            <person name="Raney B.J."/>
            <person name="Ingham P.W."/>
            <person name="Tay A."/>
            <person name="Hillier L.W."/>
            <person name="Minx P."/>
            <person name="Boehm T."/>
            <person name="Wilson R.K."/>
            <person name="Brenner S."/>
            <person name="Warren W.C."/>
        </authorList>
    </citation>
    <scope>NUCLEOTIDE SEQUENCE [LARGE SCALE GENOMIC DNA]</scope>
</reference>
<dbReference type="GO" id="GO:0045505">
    <property type="term" value="F:dynein intermediate chain binding"/>
    <property type="evidence" value="ECO:0007669"/>
    <property type="project" value="InterPro"/>
</dbReference>
<evidence type="ECO:0000313" key="2">
    <source>
        <dbReference type="Ensembl" id="ENSCMIP00000035092.1"/>
    </source>
</evidence>
<dbReference type="Proteomes" id="UP000314986">
    <property type="component" value="Unassembled WGS sequence"/>
</dbReference>
<keyword evidence="3" id="KW-1185">Reference proteome</keyword>
<dbReference type="PANTHER" id="PTHR22878:SF72">
    <property type="entry name" value="DYNEIN HEAVY CHAIN 3, AXONEMAL"/>
    <property type="match status" value="1"/>
</dbReference>
<dbReference type="Ensembl" id="ENSCMIT00000035614.1">
    <property type="protein sequence ID" value="ENSCMIP00000035092.1"/>
    <property type="gene ID" value="ENSCMIG00000014869.1"/>
</dbReference>
<accession>A0A4W3IZR5</accession>
<evidence type="ECO:0000259" key="1">
    <source>
        <dbReference type="Pfam" id="PF12781"/>
    </source>
</evidence>
<organism evidence="2 3">
    <name type="scientific">Callorhinchus milii</name>
    <name type="common">Ghost shark</name>
    <dbReference type="NCBI Taxonomy" id="7868"/>
    <lineage>
        <taxon>Eukaryota</taxon>
        <taxon>Metazoa</taxon>
        <taxon>Chordata</taxon>
        <taxon>Craniata</taxon>
        <taxon>Vertebrata</taxon>
        <taxon>Chondrichthyes</taxon>
        <taxon>Holocephali</taxon>
        <taxon>Chimaeriformes</taxon>
        <taxon>Callorhinchidae</taxon>
        <taxon>Callorhinchus</taxon>
    </lineage>
</organism>
<proteinExistence type="predicted"/>
<dbReference type="GO" id="GO:0051959">
    <property type="term" value="F:dynein light intermediate chain binding"/>
    <property type="evidence" value="ECO:0007669"/>
    <property type="project" value="InterPro"/>
</dbReference>
<dbReference type="Pfam" id="PF12781">
    <property type="entry name" value="AAA_9"/>
    <property type="match status" value="1"/>
</dbReference>
<reference evidence="3" key="1">
    <citation type="journal article" date="2006" name="Science">
        <title>Ancient noncoding elements conserved in the human genome.</title>
        <authorList>
            <person name="Venkatesh B."/>
            <person name="Kirkness E.F."/>
            <person name="Loh Y.H."/>
            <person name="Halpern A.L."/>
            <person name="Lee A.P."/>
            <person name="Johnson J."/>
            <person name="Dandona N."/>
            <person name="Viswanathan L.D."/>
            <person name="Tay A."/>
            <person name="Venter J.C."/>
            <person name="Strausberg R.L."/>
            <person name="Brenner S."/>
        </authorList>
    </citation>
    <scope>NUCLEOTIDE SEQUENCE [LARGE SCALE GENOMIC DNA]</scope>
</reference>
<dbReference type="STRING" id="7868.ENSCMIP00000035092"/>
<dbReference type="PANTHER" id="PTHR22878">
    <property type="entry name" value="DYNEIN HEAVY CHAIN 6, AXONEMAL-LIKE-RELATED"/>
    <property type="match status" value="1"/>
</dbReference>
<dbReference type="GO" id="GO:0030286">
    <property type="term" value="C:dynein complex"/>
    <property type="evidence" value="ECO:0007669"/>
    <property type="project" value="InterPro"/>
</dbReference>
<dbReference type="InterPro" id="IPR026983">
    <property type="entry name" value="DHC"/>
</dbReference>